<evidence type="ECO:0000313" key="5">
    <source>
        <dbReference type="Proteomes" id="UP001596189"/>
    </source>
</evidence>
<feature type="domain" description="Acyl-CoA thioesterase-like C-terminal" evidence="3">
    <location>
        <begin position="129"/>
        <end position="257"/>
    </location>
</feature>
<reference evidence="5" key="1">
    <citation type="journal article" date="2019" name="Int. J. Syst. Evol. Microbiol.">
        <title>The Global Catalogue of Microorganisms (GCM) 10K type strain sequencing project: providing services to taxonomists for standard genome sequencing and annotation.</title>
        <authorList>
            <consortium name="The Broad Institute Genomics Platform"/>
            <consortium name="The Broad Institute Genome Sequencing Center for Infectious Disease"/>
            <person name="Wu L."/>
            <person name="Ma J."/>
        </authorList>
    </citation>
    <scope>NUCLEOTIDE SEQUENCE [LARGE SCALE GENOMIC DNA]</scope>
    <source>
        <strain evidence="5">KACC 14249</strain>
    </source>
</reference>
<proteinExistence type="predicted"/>
<evidence type="ECO:0000313" key="4">
    <source>
        <dbReference type="EMBL" id="MFC6006461.1"/>
    </source>
</evidence>
<dbReference type="RefSeq" id="WP_345717296.1">
    <property type="nucleotide sequence ID" value="NZ_BAABFP010000005.1"/>
</dbReference>
<evidence type="ECO:0000259" key="2">
    <source>
        <dbReference type="Pfam" id="PF13622"/>
    </source>
</evidence>
<accession>A0ABW1JB03</accession>
<comment type="caution">
    <text evidence="4">The sequence shown here is derived from an EMBL/GenBank/DDBJ whole genome shotgun (WGS) entry which is preliminary data.</text>
</comment>
<dbReference type="Pfam" id="PF13622">
    <property type="entry name" value="4HBT_3"/>
    <property type="match status" value="1"/>
</dbReference>
<dbReference type="Gene3D" id="2.40.160.210">
    <property type="entry name" value="Acyl-CoA thioesterase, double hotdog domain"/>
    <property type="match status" value="1"/>
</dbReference>
<dbReference type="EMBL" id="JBHSRD010000002">
    <property type="protein sequence ID" value="MFC6006461.1"/>
    <property type="molecule type" value="Genomic_DNA"/>
</dbReference>
<organism evidence="4 5">
    <name type="scientific">Angustibacter luteus</name>
    <dbReference type="NCBI Taxonomy" id="658456"/>
    <lineage>
        <taxon>Bacteria</taxon>
        <taxon>Bacillati</taxon>
        <taxon>Actinomycetota</taxon>
        <taxon>Actinomycetes</taxon>
        <taxon>Kineosporiales</taxon>
        <taxon>Kineosporiaceae</taxon>
    </lineage>
</organism>
<dbReference type="SUPFAM" id="SSF54637">
    <property type="entry name" value="Thioesterase/thiol ester dehydrase-isomerase"/>
    <property type="match status" value="2"/>
</dbReference>
<dbReference type="Pfam" id="PF20789">
    <property type="entry name" value="4HBT_3C"/>
    <property type="match status" value="1"/>
</dbReference>
<name>A0ABW1JB03_9ACTN</name>
<feature type="region of interest" description="Disordered" evidence="1">
    <location>
        <begin position="110"/>
        <end position="131"/>
    </location>
</feature>
<dbReference type="Proteomes" id="UP001596189">
    <property type="component" value="Unassembled WGS sequence"/>
</dbReference>
<dbReference type="InterPro" id="IPR029069">
    <property type="entry name" value="HotDog_dom_sf"/>
</dbReference>
<evidence type="ECO:0000259" key="3">
    <source>
        <dbReference type="Pfam" id="PF20789"/>
    </source>
</evidence>
<gene>
    <name evidence="4" type="ORF">ACFQDO_04885</name>
</gene>
<keyword evidence="5" id="KW-1185">Reference proteome</keyword>
<protein>
    <submittedName>
        <fullName evidence="4">Thioesterase family protein</fullName>
    </submittedName>
</protein>
<sequence length="260" mass="27453">MAESFFTRTGGDRYAATPATVGPWSAQHMHGGPPSALLVHRSEQAARDAQATGSWRAARTVVDFLGPVPVGDVEVRAAVVRGGRTAVLVDAELSAGGRPTLRSRTWLVRLPDGAPTPTTVSTPPTTSPESAPPFTQWGFPYAEHLDWHLASGELAGPGAAATWARPRVPLVDDEPLTGLQRACLVADSGNGISAELSWDDWAFVNIDLTVHLLREPVDDWLLLSARSQLDPAGAGLATSTLHDRAGLVGNGAQTLVVQPR</sequence>
<evidence type="ECO:0000256" key="1">
    <source>
        <dbReference type="SAM" id="MobiDB-lite"/>
    </source>
</evidence>
<dbReference type="InterPro" id="IPR042171">
    <property type="entry name" value="Acyl-CoA_hotdog"/>
</dbReference>
<feature type="domain" description="Acyl-CoA thioesterase-like N-terminal HotDog" evidence="2">
    <location>
        <begin position="22"/>
        <end position="106"/>
    </location>
</feature>
<dbReference type="InterPro" id="IPR049450">
    <property type="entry name" value="ACOT8-like_C"/>
</dbReference>
<dbReference type="InterPro" id="IPR049449">
    <property type="entry name" value="TesB_ACOT8-like_N"/>
</dbReference>
<feature type="compositionally biased region" description="Low complexity" evidence="1">
    <location>
        <begin position="115"/>
        <end position="131"/>
    </location>
</feature>